<evidence type="ECO:0000256" key="4">
    <source>
        <dbReference type="ARBA" id="ARBA00022475"/>
    </source>
</evidence>
<dbReference type="EMBL" id="CPZJ01000017">
    <property type="protein sequence ID" value="CNG33601.1"/>
    <property type="molecule type" value="Genomic_DNA"/>
</dbReference>
<accession>A0A0T9MPQ7</accession>
<evidence type="ECO:0000313" key="13">
    <source>
        <dbReference type="EMBL" id="CNG33601.1"/>
    </source>
</evidence>
<dbReference type="eggNOG" id="COG0845">
    <property type="taxonomic scope" value="Bacteria"/>
</dbReference>
<dbReference type="Gene3D" id="2.40.30.170">
    <property type="match status" value="1"/>
</dbReference>
<feature type="transmembrane region" description="Helical" evidence="9">
    <location>
        <begin position="29"/>
        <end position="51"/>
    </location>
</feature>
<dbReference type="Proteomes" id="UP000038750">
    <property type="component" value="Unassembled WGS sequence"/>
</dbReference>
<evidence type="ECO:0000313" key="14">
    <source>
        <dbReference type="Proteomes" id="UP000038750"/>
    </source>
</evidence>
<dbReference type="InterPro" id="IPR058781">
    <property type="entry name" value="HH_AprE-like"/>
</dbReference>
<dbReference type="SUPFAM" id="SSF111369">
    <property type="entry name" value="HlyD-like secretion proteins"/>
    <property type="match status" value="2"/>
</dbReference>
<dbReference type="PRINTS" id="PR01490">
    <property type="entry name" value="RTXTOXIND"/>
</dbReference>
<dbReference type="InterPro" id="IPR058982">
    <property type="entry name" value="Beta-barrel_AprE"/>
</dbReference>
<dbReference type="Pfam" id="PF26002">
    <property type="entry name" value="Beta-barrel_AprE"/>
    <property type="match status" value="1"/>
</dbReference>
<dbReference type="STRING" id="631.CH53_1922"/>
<evidence type="ECO:0000256" key="2">
    <source>
        <dbReference type="ARBA" id="ARBA00009477"/>
    </source>
</evidence>
<evidence type="ECO:0000256" key="7">
    <source>
        <dbReference type="ARBA" id="ARBA00022989"/>
    </source>
</evidence>
<evidence type="ECO:0000256" key="1">
    <source>
        <dbReference type="ARBA" id="ARBA00004377"/>
    </source>
</evidence>
<gene>
    <name evidence="13" type="primary">prsE_1</name>
    <name evidence="13" type="ORF">ERS008530_03517</name>
</gene>
<feature type="coiled-coil region" evidence="10">
    <location>
        <begin position="269"/>
        <end position="296"/>
    </location>
</feature>
<evidence type="ECO:0000256" key="5">
    <source>
        <dbReference type="ARBA" id="ARBA00022519"/>
    </source>
</evidence>
<keyword evidence="3 9" id="KW-0813">Transport</keyword>
<comment type="similarity">
    <text evidence="2 9">Belongs to the membrane fusion protein (MFP) (TC 8.A.1) family.</text>
</comment>
<dbReference type="RefSeq" id="WP_050074164.1">
    <property type="nucleotide sequence ID" value="NZ_CABHYB010000082.1"/>
</dbReference>
<sequence>MLPESSRLPVTDENHQQQNRLRPQINSGYYLSLGGLLVIGGFIGFLLWAGLAPLDKGIAVMGQVVVAENRKVIQPLQGGRIQQLHIAEGDEVTVGQLLITMDDSVIRSQRDSLQNQYISALAQEARLTAEQDGVDEITFPQTLFLNPAQPLVERNIILQQQLFHHRRQAQLSEIARLSAQITRHQDRLNGLQAMRRNNQRQSDLFQRQLQSIQLLARNGHVAKNQLLDMERQAISLHARVEQDTSDIEEAHKLIDETKQHISQRHEQYKSENREQLAKAQQNTQELKQRLNIAEYELDNTRIYAPVSGAIIALAQHTVGGVVSSGQTLMELVPRGQPLLVEAQLPVELIDKAKAGLPVDLNFSAFNQSNTPKLYGTVLHVGADRIQHPQTLQPYYPLTVAIDMSNTELAIRPGMSVDVFIRTGERSLLNYLFKPLADRLHVAFAEE</sequence>
<evidence type="ECO:0000259" key="12">
    <source>
        <dbReference type="Pfam" id="PF26002"/>
    </source>
</evidence>
<comment type="subcellular location">
    <subcellularLocation>
        <location evidence="1 9">Cell inner membrane</location>
        <topology evidence="1 9">Single-pass membrane protein</topology>
    </subcellularLocation>
</comment>
<name>A0A0T9MPQ7_YERIN</name>
<feature type="domain" description="AprE-like long alpha-helical hairpin" evidence="11">
    <location>
        <begin position="107"/>
        <end position="294"/>
    </location>
</feature>
<proteinExistence type="inferred from homology"/>
<dbReference type="GO" id="GO:0005886">
    <property type="term" value="C:plasma membrane"/>
    <property type="evidence" value="ECO:0007669"/>
    <property type="project" value="UniProtKB-SubCell"/>
</dbReference>
<dbReference type="Gene3D" id="2.40.50.100">
    <property type="match status" value="1"/>
</dbReference>
<dbReference type="PROSITE" id="PS00543">
    <property type="entry name" value="HLYD_FAMILY"/>
    <property type="match status" value="1"/>
</dbReference>
<keyword evidence="4 9" id="KW-1003">Cell membrane</keyword>
<dbReference type="Pfam" id="PF25994">
    <property type="entry name" value="HH_AprE"/>
    <property type="match status" value="1"/>
</dbReference>
<evidence type="ECO:0000256" key="8">
    <source>
        <dbReference type="ARBA" id="ARBA00023136"/>
    </source>
</evidence>
<protein>
    <recommendedName>
        <fullName evidence="9">Membrane fusion protein (MFP) family protein</fullName>
    </recommendedName>
</protein>
<dbReference type="InterPro" id="IPR050739">
    <property type="entry name" value="MFP"/>
</dbReference>
<reference evidence="13 14" key="1">
    <citation type="submission" date="2015-03" db="EMBL/GenBank/DDBJ databases">
        <authorList>
            <person name="Murphy D."/>
        </authorList>
    </citation>
    <scope>NUCLEOTIDE SEQUENCE [LARGE SCALE GENOMIC DNA]</scope>
    <source>
        <strain evidence="13 14">BR165/97</strain>
    </source>
</reference>
<dbReference type="NCBIfam" id="TIGR01843">
    <property type="entry name" value="type_I_hlyD"/>
    <property type="match status" value="1"/>
</dbReference>
<keyword evidence="7 9" id="KW-1133">Transmembrane helix</keyword>
<dbReference type="Gene3D" id="1.10.287.470">
    <property type="entry name" value="Helix hairpin bin"/>
    <property type="match status" value="1"/>
</dbReference>
<dbReference type="AlphaFoldDB" id="A0A0T9MPQ7"/>
<evidence type="ECO:0000256" key="10">
    <source>
        <dbReference type="SAM" id="Coils"/>
    </source>
</evidence>
<evidence type="ECO:0000256" key="3">
    <source>
        <dbReference type="ARBA" id="ARBA00022448"/>
    </source>
</evidence>
<dbReference type="PANTHER" id="PTHR30386">
    <property type="entry name" value="MEMBRANE FUSION SUBUNIT OF EMRAB-TOLC MULTIDRUG EFFLUX PUMP"/>
    <property type="match status" value="1"/>
</dbReference>
<dbReference type="InterPro" id="IPR006144">
    <property type="entry name" value="Secretion_HlyD_CS"/>
</dbReference>
<organism evidence="13 14">
    <name type="scientific">Yersinia intermedia</name>
    <dbReference type="NCBI Taxonomy" id="631"/>
    <lineage>
        <taxon>Bacteria</taxon>
        <taxon>Pseudomonadati</taxon>
        <taxon>Pseudomonadota</taxon>
        <taxon>Gammaproteobacteria</taxon>
        <taxon>Enterobacterales</taxon>
        <taxon>Yersiniaceae</taxon>
        <taxon>Yersinia</taxon>
    </lineage>
</organism>
<keyword evidence="10" id="KW-0175">Coiled coil</keyword>
<dbReference type="InterPro" id="IPR010129">
    <property type="entry name" value="T1SS_HlyD"/>
</dbReference>
<evidence type="ECO:0000256" key="9">
    <source>
        <dbReference type="RuleBase" id="RU365093"/>
    </source>
</evidence>
<keyword evidence="6 9" id="KW-0812">Transmembrane</keyword>
<keyword evidence="8 9" id="KW-0472">Membrane</keyword>
<keyword evidence="5 9" id="KW-0997">Cell inner membrane</keyword>
<evidence type="ECO:0000256" key="6">
    <source>
        <dbReference type="ARBA" id="ARBA00022692"/>
    </source>
</evidence>
<dbReference type="GO" id="GO:0009306">
    <property type="term" value="P:protein secretion"/>
    <property type="evidence" value="ECO:0007669"/>
    <property type="project" value="InterPro"/>
</dbReference>
<feature type="domain" description="AprE-like beta-barrel" evidence="12">
    <location>
        <begin position="338"/>
        <end position="423"/>
    </location>
</feature>
<evidence type="ECO:0000259" key="11">
    <source>
        <dbReference type="Pfam" id="PF25994"/>
    </source>
</evidence>
<dbReference type="PANTHER" id="PTHR30386:SF17">
    <property type="entry name" value="ALKALINE PROTEASE SECRETION PROTEIN APRE"/>
    <property type="match status" value="1"/>
</dbReference>